<name>A0A2K3V0P1_9DEIO</name>
<dbReference type="Pfam" id="PF05768">
    <property type="entry name" value="Glrx-like"/>
    <property type="match status" value="1"/>
</dbReference>
<proteinExistence type="predicted"/>
<dbReference type="SUPFAM" id="SSF52833">
    <property type="entry name" value="Thioredoxin-like"/>
    <property type="match status" value="1"/>
</dbReference>
<keyword evidence="2" id="KW-1185">Reference proteome</keyword>
<evidence type="ECO:0000313" key="1">
    <source>
        <dbReference type="EMBL" id="PNY82351.1"/>
    </source>
</evidence>
<reference evidence="1 2" key="1">
    <citation type="submission" date="2018-01" db="EMBL/GenBank/DDBJ databases">
        <title>Deinococcus koreensis sp. nov., a radiation-resistant bacterium isolated from river water.</title>
        <authorList>
            <person name="Choi A."/>
        </authorList>
    </citation>
    <scope>NUCLEOTIDE SEQUENCE [LARGE SCALE GENOMIC DNA]</scope>
    <source>
        <strain evidence="1 2">SJW1-2</strain>
    </source>
</reference>
<dbReference type="RefSeq" id="WP_103312785.1">
    <property type="nucleotide sequence ID" value="NZ_PPPD01000001.1"/>
</dbReference>
<accession>A0A2K3V0P1</accession>
<dbReference type="Proteomes" id="UP000236379">
    <property type="component" value="Unassembled WGS sequence"/>
</dbReference>
<evidence type="ECO:0000313" key="2">
    <source>
        <dbReference type="Proteomes" id="UP000236379"/>
    </source>
</evidence>
<organism evidence="1 2">
    <name type="scientific">Deinococcus koreensis</name>
    <dbReference type="NCBI Taxonomy" id="2054903"/>
    <lineage>
        <taxon>Bacteria</taxon>
        <taxon>Thermotogati</taxon>
        <taxon>Deinococcota</taxon>
        <taxon>Deinococci</taxon>
        <taxon>Deinococcales</taxon>
        <taxon>Deinococcaceae</taxon>
        <taxon>Deinococcus</taxon>
    </lineage>
</organism>
<dbReference type="EMBL" id="PPPD01000001">
    <property type="protein sequence ID" value="PNY82351.1"/>
    <property type="molecule type" value="Genomic_DNA"/>
</dbReference>
<dbReference type="AlphaFoldDB" id="A0A2K3V0P1"/>
<sequence length="84" mass="9344">MPLPELTLYTRPGCHLCVQAEEHLRGLEFRYRAVNVDGDPALRERFGDDVPVLAHGERVLAKGVLGRGRLSGLKLLLLREQPAS</sequence>
<dbReference type="CDD" id="cd02976">
    <property type="entry name" value="NrdH"/>
    <property type="match status" value="1"/>
</dbReference>
<dbReference type="InterPro" id="IPR008554">
    <property type="entry name" value="Glutaredoxin-like"/>
</dbReference>
<dbReference type="InterPro" id="IPR036249">
    <property type="entry name" value="Thioredoxin-like_sf"/>
</dbReference>
<comment type="caution">
    <text evidence="1">The sequence shown here is derived from an EMBL/GenBank/DDBJ whole genome shotgun (WGS) entry which is preliminary data.</text>
</comment>
<gene>
    <name evidence="1" type="ORF">CVO96_14170</name>
</gene>
<protein>
    <submittedName>
        <fullName evidence="1">Glutaredoxin family protein</fullName>
    </submittedName>
</protein>
<dbReference type="OrthoDB" id="32865at2"/>
<dbReference type="Gene3D" id="3.40.30.10">
    <property type="entry name" value="Glutaredoxin"/>
    <property type="match status" value="1"/>
</dbReference>